<dbReference type="GO" id="GO:0016301">
    <property type="term" value="F:kinase activity"/>
    <property type="evidence" value="ECO:0007669"/>
    <property type="project" value="UniProtKB-KW"/>
</dbReference>
<evidence type="ECO:0000313" key="5">
    <source>
        <dbReference type="EMBL" id="KGX89974.1"/>
    </source>
</evidence>
<dbReference type="Gene3D" id="3.40.1190.20">
    <property type="match status" value="1"/>
</dbReference>
<organism evidence="5 6">
    <name type="scientific">Pontibacillus halophilus JSM 076056 = DSM 19796</name>
    <dbReference type="NCBI Taxonomy" id="1385510"/>
    <lineage>
        <taxon>Bacteria</taxon>
        <taxon>Bacillati</taxon>
        <taxon>Bacillota</taxon>
        <taxon>Bacilli</taxon>
        <taxon>Bacillales</taxon>
        <taxon>Bacillaceae</taxon>
        <taxon>Pontibacillus</taxon>
    </lineage>
</organism>
<dbReference type="STRING" id="1385510.GCA_000425205_03434"/>
<comment type="similarity">
    <text evidence="1">Belongs to the carbohydrate kinase PfkB family.</text>
</comment>
<comment type="caution">
    <text evidence="5">The sequence shown here is derived from an EMBL/GenBank/DDBJ whole genome shotgun (WGS) entry which is preliminary data.</text>
</comment>
<evidence type="ECO:0000256" key="3">
    <source>
        <dbReference type="ARBA" id="ARBA00022777"/>
    </source>
</evidence>
<feature type="domain" description="Carbohydrate kinase PfkB" evidence="4">
    <location>
        <begin position="1"/>
        <end position="314"/>
    </location>
</feature>
<dbReference type="eggNOG" id="COG0524">
    <property type="taxonomic scope" value="Bacteria"/>
</dbReference>
<dbReference type="InterPro" id="IPR011611">
    <property type="entry name" value="PfkB_dom"/>
</dbReference>
<accession>A0A0A5GD99</accession>
<sequence length="333" mass="36991">MSRIVTCGEVMMRYTPPEHQRLKEASSFHISIGGAEANVAVNLANLGHEVSLLTALPHHNLGENVRRFLRGHGVGVEAVVHREGRLGTYYMEEGFGLRNADVIYDRSFSSFSRLSGGEVDWNQVFEGCTLFHVSGITPALGEVSRELTLIALSEAKKRGILVSFDMNYRSKLWGVEEAAATYKEILPFVDRCFIGYKDFTLLFGMEGTSLFSEATLKSHYERFKDMYGIGEFACTNRVVQSANQHTLQGFFYRDGTMHKTAPVTMNVLDRVGGGDAFAAGVLHGLENGFHERKIVEFGLATSVLKHTVRGDHAPFSEEEVLRCLESGGVDVRR</sequence>
<dbReference type="InterPro" id="IPR029056">
    <property type="entry name" value="Ribokinase-like"/>
</dbReference>
<name>A0A0A5GD99_9BACI</name>
<evidence type="ECO:0000259" key="4">
    <source>
        <dbReference type="Pfam" id="PF00294"/>
    </source>
</evidence>
<keyword evidence="3 5" id="KW-0418">Kinase</keyword>
<evidence type="ECO:0000313" key="6">
    <source>
        <dbReference type="Proteomes" id="UP000030528"/>
    </source>
</evidence>
<dbReference type="SUPFAM" id="SSF53613">
    <property type="entry name" value="Ribokinase-like"/>
    <property type="match status" value="1"/>
</dbReference>
<keyword evidence="2" id="KW-0808">Transferase</keyword>
<dbReference type="OrthoDB" id="9813569at2"/>
<dbReference type="Pfam" id="PF00294">
    <property type="entry name" value="PfkB"/>
    <property type="match status" value="1"/>
</dbReference>
<dbReference type="PANTHER" id="PTHR43320:SF2">
    <property type="entry name" value="2-DEHYDRO-3-DEOXYGLUCONOKINASE_2-DEHYDRO-3-DEOXYGALACTONOKINASE"/>
    <property type="match status" value="1"/>
</dbReference>
<proteinExistence type="inferred from homology"/>
<gene>
    <name evidence="5" type="ORF">N781_08820</name>
</gene>
<evidence type="ECO:0000256" key="2">
    <source>
        <dbReference type="ARBA" id="ARBA00022679"/>
    </source>
</evidence>
<dbReference type="AlphaFoldDB" id="A0A0A5GD99"/>
<dbReference type="InterPro" id="IPR052700">
    <property type="entry name" value="Carb_kinase_PfkB-like"/>
</dbReference>
<dbReference type="Proteomes" id="UP000030528">
    <property type="component" value="Unassembled WGS sequence"/>
</dbReference>
<keyword evidence="6" id="KW-1185">Reference proteome</keyword>
<dbReference type="EMBL" id="AVPE01000018">
    <property type="protein sequence ID" value="KGX89974.1"/>
    <property type="molecule type" value="Genomic_DNA"/>
</dbReference>
<dbReference type="RefSeq" id="WP_026801624.1">
    <property type="nucleotide sequence ID" value="NZ_AULI01000020.1"/>
</dbReference>
<reference evidence="5 6" key="1">
    <citation type="submission" date="2013-08" db="EMBL/GenBank/DDBJ databases">
        <authorList>
            <person name="Huang J."/>
            <person name="Wang G."/>
        </authorList>
    </citation>
    <scope>NUCLEOTIDE SEQUENCE [LARGE SCALE GENOMIC DNA]</scope>
    <source>
        <strain evidence="5 6">JSM 076056</strain>
    </source>
</reference>
<evidence type="ECO:0000256" key="1">
    <source>
        <dbReference type="ARBA" id="ARBA00010688"/>
    </source>
</evidence>
<protein>
    <submittedName>
        <fullName evidence="5">2-dehydro-3-deoxygluconokinase</fullName>
    </submittedName>
</protein>
<dbReference type="CDD" id="cd01166">
    <property type="entry name" value="KdgK"/>
    <property type="match status" value="1"/>
</dbReference>
<dbReference type="PANTHER" id="PTHR43320">
    <property type="entry name" value="SUGAR KINASE"/>
    <property type="match status" value="1"/>
</dbReference>